<dbReference type="RefSeq" id="WP_102908596.1">
    <property type="nucleotide sequence ID" value="NZ_POUC01000048.1"/>
</dbReference>
<dbReference type="EMBL" id="POUC01000048">
    <property type="protein sequence ID" value="PNG22435.1"/>
    <property type="molecule type" value="Genomic_DNA"/>
</dbReference>
<protein>
    <submittedName>
        <fullName evidence="1">Uncharacterized protein</fullName>
    </submittedName>
</protein>
<organism evidence="1 2">
    <name type="scientific">Streptomyces cahuitamycinicus</name>
    <dbReference type="NCBI Taxonomy" id="2070367"/>
    <lineage>
        <taxon>Bacteria</taxon>
        <taxon>Bacillati</taxon>
        <taxon>Actinomycetota</taxon>
        <taxon>Actinomycetes</taxon>
        <taxon>Kitasatosporales</taxon>
        <taxon>Streptomycetaceae</taxon>
        <taxon>Streptomyces</taxon>
    </lineage>
</organism>
<reference evidence="1 2" key="1">
    <citation type="submission" date="2018-01" db="EMBL/GenBank/DDBJ databases">
        <title>Draft genome sequence of Streptomyces sp. 13K301.</title>
        <authorList>
            <person name="Sahin N."/>
            <person name="Saygin H."/>
            <person name="Ay H."/>
        </authorList>
    </citation>
    <scope>NUCLEOTIDE SEQUENCE [LARGE SCALE GENOMIC DNA]</scope>
    <source>
        <strain evidence="1 2">13K301</strain>
    </source>
</reference>
<evidence type="ECO:0000313" key="2">
    <source>
        <dbReference type="Proteomes" id="UP000235943"/>
    </source>
</evidence>
<dbReference type="Proteomes" id="UP000235943">
    <property type="component" value="Unassembled WGS sequence"/>
</dbReference>
<keyword evidence="2" id="KW-1185">Reference proteome</keyword>
<name>A0A2N8TTT4_9ACTN</name>
<accession>A0A2N8TTT4</accession>
<dbReference type="AlphaFoldDB" id="A0A2N8TTT4"/>
<sequence length="133" mass="14943">MDLSAFGPWCRIHGRGCRTPWGYDQAHTDSARPYTVEELSDRQEAPHRYAYPTAEAYVEGFRVWRAMRRDDELTPLERLLATSVRMAPLGARLDGALHPHQDHSCPIVQAVSTVEGLPEGAMIVLAQLCNCPR</sequence>
<dbReference type="OrthoDB" id="5195527at2"/>
<evidence type="ECO:0000313" key="1">
    <source>
        <dbReference type="EMBL" id="PNG22435.1"/>
    </source>
</evidence>
<proteinExistence type="predicted"/>
<gene>
    <name evidence="1" type="ORF">C1J00_09525</name>
</gene>
<comment type="caution">
    <text evidence="1">The sequence shown here is derived from an EMBL/GenBank/DDBJ whole genome shotgun (WGS) entry which is preliminary data.</text>
</comment>